<protein>
    <recommendedName>
        <fullName evidence="3">Endonuclease/exonuclease/phosphatase domain-containing protein</fullName>
    </recommendedName>
</protein>
<evidence type="ECO:0008006" key="3">
    <source>
        <dbReference type="Google" id="ProtNLM"/>
    </source>
</evidence>
<gene>
    <name evidence="1" type="ORF">ANE_LOCUS11814</name>
</gene>
<proteinExistence type="predicted"/>
<evidence type="ECO:0000313" key="2">
    <source>
        <dbReference type="Proteomes" id="UP000489600"/>
    </source>
</evidence>
<name>A0A565BIA4_9BRAS</name>
<organism evidence="1 2">
    <name type="scientific">Arabis nemorensis</name>
    <dbReference type="NCBI Taxonomy" id="586526"/>
    <lineage>
        <taxon>Eukaryota</taxon>
        <taxon>Viridiplantae</taxon>
        <taxon>Streptophyta</taxon>
        <taxon>Embryophyta</taxon>
        <taxon>Tracheophyta</taxon>
        <taxon>Spermatophyta</taxon>
        <taxon>Magnoliopsida</taxon>
        <taxon>eudicotyledons</taxon>
        <taxon>Gunneridae</taxon>
        <taxon>Pentapetalae</taxon>
        <taxon>rosids</taxon>
        <taxon>malvids</taxon>
        <taxon>Brassicales</taxon>
        <taxon>Brassicaceae</taxon>
        <taxon>Arabideae</taxon>
        <taxon>Arabis</taxon>
    </lineage>
</organism>
<dbReference type="PANTHER" id="PTHR33710:SF79">
    <property type="entry name" value="OS06G0205337 PROTEIN"/>
    <property type="match status" value="1"/>
</dbReference>
<evidence type="ECO:0000313" key="1">
    <source>
        <dbReference type="EMBL" id="VVB01370.1"/>
    </source>
</evidence>
<keyword evidence="2" id="KW-1185">Reference proteome</keyword>
<dbReference type="OrthoDB" id="1111338at2759"/>
<dbReference type="EMBL" id="CABITT030000004">
    <property type="protein sequence ID" value="VVB01370.1"/>
    <property type="molecule type" value="Genomic_DNA"/>
</dbReference>
<dbReference type="Proteomes" id="UP000489600">
    <property type="component" value="Unassembled WGS sequence"/>
</dbReference>
<accession>A0A565BIA4</accession>
<dbReference type="AlphaFoldDB" id="A0A565BIA4"/>
<comment type="caution">
    <text evidence="1">The sequence shown here is derived from an EMBL/GenBank/DDBJ whole genome shotgun (WGS) entry which is preliminary data.</text>
</comment>
<sequence>MVLASEEHSRVTEGLGDQTGMREFQSLVSDCELTDMFYNGPLFIWWNHQDGDPIGKKLDRAKINRVWCDTYPQSFANFETNGISDHARYVVKIEEGVQEKKHHFQFLNYLADHPQFIDIVSEYWNETEPLFHSRSALNRFHRKLKQLKPLLRALNRERYRDITKRTRVSYEVLCARQEDALRNPCPDTFQAEQVASVEWQHYAEVEEKFFQQKSHISWLKHRDQNTTVFHRLSKPEGPRTQFGSWLTLLERSSLI</sequence>
<reference evidence="1" key="1">
    <citation type="submission" date="2019-07" db="EMBL/GenBank/DDBJ databases">
        <authorList>
            <person name="Dittberner H."/>
        </authorList>
    </citation>
    <scope>NUCLEOTIDE SEQUENCE [LARGE SCALE GENOMIC DNA]</scope>
</reference>
<dbReference type="PANTHER" id="PTHR33710">
    <property type="entry name" value="BNAC02G09200D PROTEIN"/>
    <property type="match status" value="1"/>
</dbReference>